<feature type="coiled-coil region" evidence="7">
    <location>
        <begin position="231"/>
        <end position="268"/>
    </location>
</feature>
<evidence type="ECO:0000256" key="3">
    <source>
        <dbReference type="ARBA" id="ARBA00022763"/>
    </source>
</evidence>
<dbReference type="InterPro" id="IPR040038">
    <property type="entry name" value="TIPIN/Csm3/Swi3"/>
</dbReference>
<name>A0A078B0H2_STYLE</name>
<proteinExistence type="inferred from homology"/>
<feature type="region of interest" description="Disordered" evidence="8">
    <location>
        <begin position="286"/>
        <end position="312"/>
    </location>
</feature>
<evidence type="ECO:0000256" key="6">
    <source>
        <dbReference type="RuleBase" id="RU366049"/>
    </source>
</evidence>
<evidence type="ECO:0000313" key="10">
    <source>
        <dbReference type="EMBL" id="CDW88024.1"/>
    </source>
</evidence>
<organism evidence="10 11">
    <name type="scientific">Stylonychia lemnae</name>
    <name type="common">Ciliate</name>
    <dbReference type="NCBI Taxonomy" id="5949"/>
    <lineage>
        <taxon>Eukaryota</taxon>
        <taxon>Sar</taxon>
        <taxon>Alveolata</taxon>
        <taxon>Ciliophora</taxon>
        <taxon>Intramacronucleata</taxon>
        <taxon>Spirotrichea</taxon>
        <taxon>Stichotrichia</taxon>
        <taxon>Sporadotrichida</taxon>
        <taxon>Oxytrichidae</taxon>
        <taxon>Stylonychinae</taxon>
        <taxon>Stylonychia</taxon>
    </lineage>
</organism>
<keyword evidence="3 6" id="KW-0227">DNA damage</keyword>
<dbReference type="GO" id="GO:0043111">
    <property type="term" value="P:replication fork arrest"/>
    <property type="evidence" value="ECO:0007669"/>
    <property type="project" value="TreeGrafter"/>
</dbReference>
<comment type="function">
    <text evidence="6">Plays an important role in the control of DNA replication and the maintenance of replication fork stability.</text>
</comment>
<feature type="region of interest" description="Disordered" evidence="8">
    <location>
        <begin position="154"/>
        <end position="191"/>
    </location>
</feature>
<dbReference type="GO" id="GO:0003677">
    <property type="term" value="F:DNA binding"/>
    <property type="evidence" value="ECO:0007669"/>
    <property type="project" value="TreeGrafter"/>
</dbReference>
<evidence type="ECO:0000256" key="1">
    <source>
        <dbReference type="ARBA" id="ARBA00004123"/>
    </source>
</evidence>
<dbReference type="Pfam" id="PF07962">
    <property type="entry name" value="Swi3"/>
    <property type="match status" value="1"/>
</dbReference>
<reference evidence="10 11" key="1">
    <citation type="submission" date="2014-06" db="EMBL/GenBank/DDBJ databases">
        <authorList>
            <person name="Swart Estienne"/>
        </authorList>
    </citation>
    <scope>NUCLEOTIDE SEQUENCE [LARGE SCALE GENOMIC DNA]</scope>
    <source>
        <strain evidence="10 11">130c</strain>
    </source>
</reference>
<feature type="domain" description="Chromosome segregation in meiosis protein 3" evidence="9">
    <location>
        <begin position="50"/>
        <end position="135"/>
    </location>
</feature>
<dbReference type="InParanoid" id="A0A078B0H2"/>
<dbReference type="OrthoDB" id="307605at2759"/>
<keyword evidence="4 6" id="KW-0539">Nucleus</keyword>
<dbReference type="PANTHER" id="PTHR13220">
    <property type="entry name" value="TIMELESS INTERACTING-RELATED"/>
    <property type="match status" value="1"/>
</dbReference>
<dbReference type="GO" id="GO:0031297">
    <property type="term" value="P:replication fork processing"/>
    <property type="evidence" value="ECO:0007669"/>
    <property type="project" value="UniProtKB-UniRule"/>
</dbReference>
<dbReference type="GO" id="GO:0031298">
    <property type="term" value="C:replication fork protection complex"/>
    <property type="evidence" value="ECO:0007669"/>
    <property type="project" value="TreeGrafter"/>
</dbReference>
<sequence>MEIDQEIKLPVKLNNDPFNFDDDFNKENVDENGNRIEEQKKKKPRVPRIKLDHNYLIDNPLGMKNLYKTMVIDKDKNLQFRGAGHEHSDFKKLMNVYKNWHFEAMPKLEFSFFAERLIKAGNDKAMRVYMSKLRQIYKGDLMTDEFADLYKQAEKPTDSKSINDKPNPEGDKPMFEYINTSTTNNKSQPKRDLYGNIIDEYEEEKPFFKLMDPANTFSNQQQSNAQFNLPVTQIKQQNELTQEQLRMIEENRRIAMEKKRKREEAMQNSNESNHHYDEQMQDSYANNYQNSNNMDQSTMDNRPAKKQQTEQNSHYNIQAKSQNQTQIEGQGSIANQVNDDIGFQMIFNQTQEEDMIDIDNGELADCLDDIDNIIDSQLENGQFDRKLDEDDDGHFEYN</sequence>
<dbReference type="AlphaFoldDB" id="A0A078B0H2"/>
<keyword evidence="5 6" id="KW-0131">Cell cycle</keyword>
<dbReference type="PANTHER" id="PTHR13220:SF11">
    <property type="entry name" value="TIMELESS-INTERACTING PROTEIN"/>
    <property type="match status" value="1"/>
</dbReference>
<dbReference type="Proteomes" id="UP000039865">
    <property type="component" value="Unassembled WGS sequence"/>
</dbReference>
<feature type="compositionally biased region" description="Polar residues" evidence="8">
    <location>
        <begin position="286"/>
        <end position="300"/>
    </location>
</feature>
<dbReference type="OMA" id="NDKYNEC"/>
<dbReference type="GO" id="GO:0000076">
    <property type="term" value="P:DNA replication checkpoint signaling"/>
    <property type="evidence" value="ECO:0007669"/>
    <property type="project" value="UniProtKB-UniRule"/>
</dbReference>
<dbReference type="InterPro" id="IPR012923">
    <property type="entry name" value="Csm3"/>
</dbReference>
<keyword evidence="7" id="KW-0175">Coiled coil</keyword>
<comment type="similarity">
    <text evidence="2 6">Belongs to the CSM3 family.</text>
</comment>
<evidence type="ECO:0000259" key="9">
    <source>
        <dbReference type="Pfam" id="PF07962"/>
    </source>
</evidence>
<evidence type="ECO:0000256" key="5">
    <source>
        <dbReference type="ARBA" id="ARBA00023306"/>
    </source>
</evidence>
<comment type="subcellular location">
    <subcellularLocation>
        <location evidence="1 6">Nucleus</location>
    </subcellularLocation>
</comment>
<dbReference type="GO" id="GO:0006974">
    <property type="term" value="P:DNA damage response"/>
    <property type="evidence" value="ECO:0007669"/>
    <property type="project" value="UniProtKB-KW"/>
</dbReference>
<protein>
    <submittedName>
        <fullName evidence="10">Timeless-interacting protein</fullName>
    </submittedName>
</protein>
<feature type="compositionally biased region" description="Basic and acidic residues" evidence="8">
    <location>
        <begin position="154"/>
        <end position="174"/>
    </location>
</feature>
<keyword evidence="11" id="KW-1185">Reference proteome</keyword>
<feature type="compositionally biased region" description="Polar residues" evidence="8">
    <location>
        <begin position="178"/>
        <end position="187"/>
    </location>
</feature>
<evidence type="ECO:0000256" key="4">
    <source>
        <dbReference type="ARBA" id="ARBA00023242"/>
    </source>
</evidence>
<gene>
    <name evidence="10" type="primary">Contig16207.g17266</name>
    <name evidence="10" type="ORF">STYLEM_17139</name>
</gene>
<evidence type="ECO:0000313" key="11">
    <source>
        <dbReference type="Proteomes" id="UP000039865"/>
    </source>
</evidence>
<evidence type="ECO:0000256" key="7">
    <source>
        <dbReference type="SAM" id="Coils"/>
    </source>
</evidence>
<accession>A0A078B0H2</accession>
<evidence type="ECO:0000256" key="8">
    <source>
        <dbReference type="SAM" id="MobiDB-lite"/>
    </source>
</evidence>
<dbReference type="EMBL" id="CCKQ01016146">
    <property type="protein sequence ID" value="CDW88024.1"/>
    <property type="molecule type" value="Genomic_DNA"/>
</dbReference>
<evidence type="ECO:0000256" key="2">
    <source>
        <dbReference type="ARBA" id="ARBA00006075"/>
    </source>
</evidence>